<feature type="region of interest" description="Disordered" evidence="1">
    <location>
        <begin position="241"/>
        <end position="284"/>
    </location>
</feature>
<protein>
    <submittedName>
        <fullName evidence="3">Ig-like domain repeat protein</fullName>
    </submittedName>
</protein>
<dbReference type="EMBL" id="RAHH01000050">
    <property type="protein sequence ID" value="RJT32672.1"/>
    <property type="molecule type" value="Genomic_DNA"/>
</dbReference>
<evidence type="ECO:0000259" key="2">
    <source>
        <dbReference type="Pfam" id="PF19077"/>
    </source>
</evidence>
<keyword evidence="4" id="KW-1185">Reference proteome</keyword>
<feature type="domain" description="Bacterial Ig-like" evidence="2">
    <location>
        <begin position="258"/>
        <end position="345"/>
    </location>
</feature>
<dbReference type="NCBIfam" id="NF033510">
    <property type="entry name" value="Ca_tandemer"/>
    <property type="match status" value="2"/>
</dbReference>
<feature type="compositionally biased region" description="Polar residues" evidence="1">
    <location>
        <begin position="269"/>
        <end position="283"/>
    </location>
</feature>
<dbReference type="RefSeq" id="WP_120135216.1">
    <property type="nucleotide sequence ID" value="NZ_RAHH01000050.1"/>
</dbReference>
<dbReference type="Proteomes" id="UP000284908">
    <property type="component" value="Unassembled WGS sequence"/>
</dbReference>
<name>A0A419N214_9GAMM</name>
<evidence type="ECO:0000313" key="3">
    <source>
        <dbReference type="EMBL" id="RJT32672.1"/>
    </source>
</evidence>
<sequence length="633" mass="67436">MSSTKNNNLNAAVDAGIDSGLLANIDSIMDYVGHSIGPVLNDGYTDDLQPTLSGRLPMGEGQLLRVYCNNVVVGYADIGTEGHWTFKPATPLEPGKAYDFQVVLLDSSGNELQPSNTYTIHTTELNHDAAADAPVITEVFDHAGDHQGPVAQGGKTDDKQPTVSGTADAGDVVTVKVYSAVHNHTYTLGSVVADADGHWSYKLHGGQNITATLGEWTFTATATNVLGTSDSSAGYSVETVASNADDNTPPDTTPPDQPTINTLHDDAGNFSSGATTDDSTPTLQGHAEANSIVKVYEGSTLLGSTTAHSDGTWSYTTPARPDGKHDFTATATDAAGNTSAHSADFVMNVLTVDASGSDGFEGVGYVYRTFDTGAVWQRDSGLKITVENTGNDNGSHMPTTYNSSKFTTGVHGLSRLEFGEDTNYVHLSVDSIYHHDSQIEYYNFEGDLLETQNIAQTIINPNGYYSESDYSYEAPAGESISYVLIRAGSFATSVDEIDWGSESHTSSQQSALLTSHDAVDHHDIMTLAQVDDSHKSTAAVDITDHVQNTLHLTLNDILSEAHPNLFVQDGRQQLAVTGDQGDVVELKVDDLAHNTWQDSGAVTAGGIQYEVYQHAGSNVELLVQHGLELHQVS</sequence>
<feature type="domain" description="Bacterial Ig-like" evidence="2">
    <location>
        <begin position="41"/>
        <end position="120"/>
    </location>
</feature>
<evidence type="ECO:0000256" key="1">
    <source>
        <dbReference type="SAM" id="MobiDB-lite"/>
    </source>
</evidence>
<reference evidence="3 4" key="1">
    <citation type="submission" date="2018-09" db="EMBL/GenBank/DDBJ databases">
        <authorList>
            <person name="Le Fleche-Mateos A."/>
        </authorList>
    </citation>
    <scope>NUCLEOTIDE SEQUENCE [LARGE SCALE GENOMIC DNA]</scope>
    <source>
        <strain evidence="3 4">DSM 27399</strain>
    </source>
</reference>
<comment type="caution">
    <text evidence="3">The sequence shown here is derived from an EMBL/GenBank/DDBJ whole genome shotgun (WGS) entry which is preliminary data.</text>
</comment>
<proteinExistence type="predicted"/>
<evidence type="ECO:0000313" key="4">
    <source>
        <dbReference type="Proteomes" id="UP000284908"/>
    </source>
</evidence>
<dbReference type="Pfam" id="PF19077">
    <property type="entry name" value="Big_13"/>
    <property type="match status" value="3"/>
</dbReference>
<dbReference type="AlphaFoldDB" id="A0A419N214"/>
<dbReference type="Gene3D" id="3.30.420.430">
    <property type="match status" value="3"/>
</dbReference>
<dbReference type="InterPro" id="IPR044016">
    <property type="entry name" value="Big_13"/>
</dbReference>
<feature type="region of interest" description="Disordered" evidence="1">
    <location>
        <begin position="144"/>
        <end position="167"/>
    </location>
</feature>
<organism evidence="3 4">
    <name type="scientific">Rahnella woolbedingensis</name>
    <dbReference type="NCBI Taxonomy" id="1510574"/>
    <lineage>
        <taxon>Bacteria</taxon>
        <taxon>Pseudomonadati</taxon>
        <taxon>Pseudomonadota</taxon>
        <taxon>Gammaproteobacteria</taxon>
        <taxon>Enterobacterales</taxon>
        <taxon>Yersiniaceae</taxon>
        <taxon>Rahnella</taxon>
    </lineage>
</organism>
<accession>A0A419N214</accession>
<feature type="domain" description="Bacterial Ig-like" evidence="2">
    <location>
        <begin position="148"/>
        <end position="236"/>
    </location>
</feature>
<dbReference type="OrthoDB" id="8481600at2"/>
<gene>
    <name evidence="3" type="ORF">D6C13_24405</name>
</gene>